<keyword evidence="1" id="KW-0812">Transmembrane</keyword>
<accession>A0A0W0YYH1</accession>
<comment type="caution">
    <text evidence="2">The sequence shown here is derived from an EMBL/GenBank/DDBJ whole genome shotgun (WGS) entry which is preliminary data.</text>
</comment>
<protein>
    <recommendedName>
        <fullName evidence="4">Transmembrane protein</fullName>
    </recommendedName>
</protein>
<sequence length="93" mass="9823">MTNSRLSPLALGLALGVIWGVSILLMGVIASFYTYGRAFVTAVGVLYIGYEPTILGSIIGGIIGFIDAFIGGVILAWLYNVFAGCSCKKTEKK</sequence>
<gene>
    <name evidence="2" type="ORF">Lspi_2582</name>
</gene>
<dbReference type="AlphaFoldDB" id="A0A0W0YYH1"/>
<keyword evidence="3" id="KW-1185">Reference proteome</keyword>
<dbReference type="EMBL" id="LNYX01000031">
    <property type="protein sequence ID" value="KTD61952.1"/>
    <property type="molecule type" value="Genomic_DNA"/>
</dbReference>
<dbReference type="RefSeq" id="WP_058484461.1">
    <property type="nucleotide sequence ID" value="NZ_CAAAII010000006.1"/>
</dbReference>
<evidence type="ECO:0000313" key="3">
    <source>
        <dbReference type="Proteomes" id="UP000054877"/>
    </source>
</evidence>
<proteinExistence type="predicted"/>
<dbReference type="Proteomes" id="UP000054877">
    <property type="component" value="Unassembled WGS sequence"/>
</dbReference>
<keyword evidence="1" id="KW-0472">Membrane</keyword>
<evidence type="ECO:0000313" key="2">
    <source>
        <dbReference type="EMBL" id="KTD61952.1"/>
    </source>
</evidence>
<reference evidence="2 3" key="1">
    <citation type="submission" date="2015-11" db="EMBL/GenBank/DDBJ databases">
        <title>Genomic analysis of 38 Legionella species identifies large and diverse effector repertoires.</title>
        <authorList>
            <person name="Burstein D."/>
            <person name="Amaro F."/>
            <person name="Zusman T."/>
            <person name="Lifshitz Z."/>
            <person name="Cohen O."/>
            <person name="Gilbert J.A."/>
            <person name="Pupko T."/>
            <person name="Shuman H.A."/>
            <person name="Segal G."/>
        </authorList>
    </citation>
    <scope>NUCLEOTIDE SEQUENCE [LARGE SCALE GENOMIC DNA]</scope>
    <source>
        <strain evidence="2 3">Mt.St.Helens-9</strain>
    </source>
</reference>
<dbReference type="PATRIC" id="fig|452.5.peg.2853"/>
<evidence type="ECO:0000256" key="1">
    <source>
        <dbReference type="SAM" id="Phobius"/>
    </source>
</evidence>
<organism evidence="2 3">
    <name type="scientific">Legionella spiritensis</name>
    <dbReference type="NCBI Taxonomy" id="452"/>
    <lineage>
        <taxon>Bacteria</taxon>
        <taxon>Pseudomonadati</taxon>
        <taxon>Pseudomonadota</taxon>
        <taxon>Gammaproteobacteria</taxon>
        <taxon>Legionellales</taxon>
        <taxon>Legionellaceae</taxon>
        <taxon>Legionella</taxon>
    </lineage>
</organism>
<dbReference type="NCBIfam" id="NF037947">
    <property type="entry name" value="holin_4"/>
    <property type="match status" value="1"/>
</dbReference>
<feature type="transmembrane region" description="Helical" evidence="1">
    <location>
        <begin position="54"/>
        <end position="79"/>
    </location>
</feature>
<name>A0A0W0YYH1_LEGSP</name>
<dbReference type="OrthoDB" id="5651342at2"/>
<feature type="transmembrane region" description="Helical" evidence="1">
    <location>
        <begin position="12"/>
        <end position="34"/>
    </location>
</feature>
<evidence type="ECO:0008006" key="4">
    <source>
        <dbReference type="Google" id="ProtNLM"/>
    </source>
</evidence>
<keyword evidence="1" id="KW-1133">Transmembrane helix</keyword>